<dbReference type="SUPFAM" id="SSF51182">
    <property type="entry name" value="RmlC-like cupins"/>
    <property type="match status" value="1"/>
</dbReference>
<dbReference type="Gene3D" id="2.60.120.10">
    <property type="entry name" value="Jelly Rolls"/>
    <property type="match status" value="1"/>
</dbReference>
<evidence type="ECO:0000313" key="6">
    <source>
        <dbReference type="Proteomes" id="UP000565468"/>
    </source>
</evidence>
<keyword evidence="6" id="KW-1185">Reference proteome</keyword>
<name>A0A848M6G1_PAELE</name>
<dbReference type="GO" id="GO:0003700">
    <property type="term" value="F:DNA-binding transcription factor activity"/>
    <property type="evidence" value="ECO:0007669"/>
    <property type="project" value="InterPro"/>
</dbReference>
<dbReference type="PROSITE" id="PS00041">
    <property type="entry name" value="HTH_ARAC_FAMILY_1"/>
    <property type="match status" value="1"/>
</dbReference>
<keyword evidence="2" id="KW-0238">DNA-binding</keyword>
<dbReference type="InterPro" id="IPR018062">
    <property type="entry name" value="HTH_AraC-typ_CS"/>
</dbReference>
<accession>A0A848M6G1</accession>
<sequence length="301" mass="34788">MYGSLFQRELMKGGYGPHFFAYYYKQWNGYEMPYHQHDATEIMYIISGKCRVDVLSGGKTEHVALRKGDFILLDAGVSHRLLVEPESSCRMLNTEFGFTDLRGGAPSLFPRAIEEKELSSLLAVPFTHLVLTGQEEVYPVLKSLVLELDQRGTERGMMTDLLFVQLLVRIARLYAEKQKSAQQHSELYVKRCVDFLHQNYDQDIRVQDAAETVNLHPSYLQRIFRKGTGKTLTAYLTMIRMEKAAMLLEQTDIPIHEISEYVGVGSRQYFHLLFKKYSDQTPVEYRMSKGKMARHYESEAE</sequence>
<dbReference type="InterPro" id="IPR018060">
    <property type="entry name" value="HTH_AraC"/>
</dbReference>
<protein>
    <submittedName>
        <fullName evidence="5">AraC family transcriptional regulator</fullName>
    </submittedName>
</protein>
<dbReference type="PANTHER" id="PTHR43280">
    <property type="entry name" value="ARAC-FAMILY TRANSCRIPTIONAL REGULATOR"/>
    <property type="match status" value="1"/>
</dbReference>
<evidence type="ECO:0000259" key="4">
    <source>
        <dbReference type="PROSITE" id="PS01124"/>
    </source>
</evidence>
<keyword evidence="1" id="KW-0805">Transcription regulation</keyword>
<evidence type="ECO:0000256" key="1">
    <source>
        <dbReference type="ARBA" id="ARBA00023015"/>
    </source>
</evidence>
<dbReference type="InterPro" id="IPR013096">
    <property type="entry name" value="Cupin_2"/>
</dbReference>
<gene>
    <name evidence="5" type="ORF">HII30_05195</name>
</gene>
<dbReference type="Pfam" id="PF07883">
    <property type="entry name" value="Cupin_2"/>
    <property type="match status" value="1"/>
</dbReference>
<dbReference type="SMART" id="SM00342">
    <property type="entry name" value="HTH_ARAC"/>
    <property type="match status" value="1"/>
</dbReference>
<dbReference type="SUPFAM" id="SSF46689">
    <property type="entry name" value="Homeodomain-like"/>
    <property type="match status" value="2"/>
</dbReference>
<proteinExistence type="predicted"/>
<dbReference type="InterPro" id="IPR009057">
    <property type="entry name" value="Homeodomain-like_sf"/>
</dbReference>
<dbReference type="InterPro" id="IPR011051">
    <property type="entry name" value="RmlC_Cupin_sf"/>
</dbReference>
<dbReference type="RefSeq" id="WP_169503935.1">
    <property type="nucleotide sequence ID" value="NZ_JABBPN010000003.1"/>
</dbReference>
<keyword evidence="3" id="KW-0804">Transcription</keyword>
<dbReference type="AlphaFoldDB" id="A0A848M6G1"/>
<organism evidence="5 6">
    <name type="scientific">Paenibacillus lemnae</name>
    <dbReference type="NCBI Taxonomy" id="1330551"/>
    <lineage>
        <taxon>Bacteria</taxon>
        <taxon>Bacillati</taxon>
        <taxon>Bacillota</taxon>
        <taxon>Bacilli</taxon>
        <taxon>Bacillales</taxon>
        <taxon>Paenibacillaceae</taxon>
        <taxon>Paenibacillus</taxon>
    </lineage>
</organism>
<comment type="caution">
    <text evidence="5">The sequence shown here is derived from an EMBL/GenBank/DDBJ whole genome shotgun (WGS) entry which is preliminary data.</text>
</comment>
<evidence type="ECO:0000256" key="3">
    <source>
        <dbReference type="ARBA" id="ARBA00023163"/>
    </source>
</evidence>
<dbReference type="PROSITE" id="PS01124">
    <property type="entry name" value="HTH_ARAC_FAMILY_2"/>
    <property type="match status" value="1"/>
</dbReference>
<feature type="domain" description="HTH araC/xylS-type" evidence="4">
    <location>
        <begin position="190"/>
        <end position="288"/>
    </location>
</feature>
<evidence type="ECO:0000313" key="5">
    <source>
        <dbReference type="EMBL" id="NMO95184.1"/>
    </source>
</evidence>
<dbReference type="Proteomes" id="UP000565468">
    <property type="component" value="Unassembled WGS sequence"/>
</dbReference>
<dbReference type="Gene3D" id="1.10.10.60">
    <property type="entry name" value="Homeodomain-like"/>
    <property type="match status" value="2"/>
</dbReference>
<dbReference type="PANTHER" id="PTHR43280:SF28">
    <property type="entry name" value="HTH-TYPE TRANSCRIPTIONAL ACTIVATOR RHAS"/>
    <property type="match status" value="1"/>
</dbReference>
<dbReference type="InterPro" id="IPR014710">
    <property type="entry name" value="RmlC-like_jellyroll"/>
</dbReference>
<reference evidence="5 6" key="1">
    <citation type="submission" date="2020-04" db="EMBL/GenBank/DDBJ databases">
        <title>Paenibacillus algicola sp. nov., a novel marine bacterium producing alginate lyase.</title>
        <authorList>
            <person name="Huang H."/>
        </authorList>
    </citation>
    <scope>NUCLEOTIDE SEQUENCE [LARGE SCALE GENOMIC DNA]</scope>
    <source>
        <strain evidence="5 6">L7-75</strain>
    </source>
</reference>
<dbReference type="Pfam" id="PF12833">
    <property type="entry name" value="HTH_18"/>
    <property type="match status" value="1"/>
</dbReference>
<dbReference type="EMBL" id="JABBPN010000003">
    <property type="protein sequence ID" value="NMO95184.1"/>
    <property type="molecule type" value="Genomic_DNA"/>
</dbReference>
<dbReference type="GO" id="GO:0043565">
    <property type="term" value="F:sequence-specific DNA binding"/>
    <property type="evidence" value="ECO:0007669"/>
    <property type="project" value="InterPro"/>
</dbReference>
<evidence type="ECO:0000256" key="2">
    <source>
        <dbReference type="ARBA" id="ARBA00023125"/>
    </source>
</evidence>